<dbReference type="OrthoDB" id="688512at2759"/>
<feature type="transmembrane region" description="Helical" evidence="2">
    <location>
        <begin position="48"/>
        <end position="72"/>
    </location>
</feature>
<keyword evidence="2" id="KW-0812">Transmembrane</keyword>
<dbReference type="Proteomes" id="UP000019116">
    <property type="component" value="Chromosome 2D"/>
</dbReference>
<feature type="compositionally biased region" description="Basic residues" evidence="1">
    <location>
        <begin position="1"/>
        <end position="10"/>
    </location>
</feature>
<dbReference type="Gramene" id="TraesSTA2D03G01281320.1">
    <property type="protein sequence ID" value="TraesSTA2D03G01281320.1.CDS1"/>
    <property type="gene ID" value="TraesSTA2D03G01281320"/>
</dbReference>
<dbReference type="EnsemblPlants" id="TraesCS2D02G555600.1">
    <property type="protein sequence ID" value="TraesCS2D02G555600.1.cds1"/>
    <property type="gene ID" value="TraesCS2D02G555600"/>
</dbReference>
<dbReference type="Gramene" id="TraesMAC2D03G01290720.1">
    <property type="protein sequence ID" value="TraesMAC2D03G01290720.1.CDS1"/>
    <property type="gene ID" value="TraesMAC2D03G01290720"/>
</dbReference>
<dbReference type="Gramene" id="TraesWEE_scaffold_009165_01G000500.1">
    <property type="protein sequence ID" value="TraesWEE_scaffold_009165_01G000500.1"/>
    <property type="gene ID" value="TraesWEE_scaffold_009165_01G000500"/>
</dbReference>
<protein>
    <submittedName>
        <fullName evidence="3">Uncharacterized protein</fullName>
    </submittedName>
</protein>
<evidence type="ECO:0000256" key="2">
    <source>
        <dbReference type="SAM" id="Phobius"/>
    </source>
</evidence>
<dbReference type="Gramene" id="TraesNOR2D03G01309120.1">
    <property type="protein sequence ID" value="TraesNOR2D03G01309120.1.CDS1"/>
    <property type="gene ID" value="TraesNOR2D03G01309120"/>
</dbReference>
<evidence type="ECO:0000313" key="4">
    <source>
        <dbReference type="Proteomes" id="UP000019116"/>
    </source>
</evidence>
<dbReference type="PANTHER" id="PTHR33115:SF69">
    <property type="entry name" value="GENOME ASSEMBLY, CHROMOSOME: II"/>
    <property type="match status" value="1"/>
</dbReference>
<dbReference type="Gramene" id="TraesARI2D03G01312200.1">
    <property type="protein sequence ID" value="TraesARI2D03G01312200.1.CDS1"/>
    <property type="gene ID" value="TraesARI2D03G01312200"/>
</dbReference>
<dbReference type="Gramene" id="TraesSYM2D03G01310950.1">
    <property type="protein sequence ID" value="TraesSYM2D03G01310950.1.CDS1"/>
    <property type="gene ID" value="TraesSYM2D03G01310950"/>
</dbReference>
<keyword evidence="4" id="KW-1185">Reference proteome</keyword>
<dbReference type="Gramene" id="TraesCAD_scaffold_102547_01G000100.1">
    <property type="protein sequence ID" value="TraesCAD_scaffold_102547_01G000100.1"/>
    <property type="gene ID" value="TraesCAD_scaffold_102547_01G000100"/>
</dbReference>
<dbReference type="PANTHER" id="PTHR33115">
    <property type="entry name" value="ARM REPEAT SUPERFAMILY PROTEIN"/>
    <property type="match status" value="1"/>
</dbReference>
<accession>A0A3B6DMT3</accession>
<organism evidence="3">
    <name type="scientific">Triticum aestivum</name>
    <name type="common">Wheat</name>
    <dbReference type="NCBI Taxonomy" id="4565"/>
    <lineage>
        <taxon>Eukaryota</taxon>
        <taxon>Viridiplantae</taxon>
        <taxon>Streptophyta</taxon>
        <taxon>Embryophyta</taxon>
        <taxon>Tracheophyta</taxon>
        <taxon>Spermatophyta</taxon>
        <taxon>Magnoliopsida</taxon>
        <taxon>Liliopsida</taxon>
        <taxon>Poales</taxon>
        <taxon>Poaceae</taxon>
        <taxon>BOP clade</taxon>
        <taxon>Pooideae</taxon>
        <taxon>Triticodae</taxon>
        <taxon>Triticeae</taxon>
        <taxon>Triticinae</taxon>
        <taxon>Triticum</taxon>
    </lineage>
</organism>
<feature type="transmembrane region" description="Helical" evidence="2">
    <location>
        <begin position="92"/>
        <end position="117"/>
    </location>
</feature>
<evidence type="ECO:0000256" key="1">
    <source>
        <dbReference type="SAM" id="MobiDB-lite"/>
    </source>
</evidence>
<dbReference type="Gramene" id="TraesCLE_scaffold_000480_01G000300.1">
    <property type="protein sequence ID" value="TraesCLE_scaffold_000480_01G000300.1"/>
    <property type="gene ID" value="TraesCLE_scaffold_000480_01G000300"/>
</dbReference>
<feature type="region of interest" description="Disordered" evidence="1">
    <location>
        <begin position="1"/>
        <end position="21"/>
    </location>
</feature>
<reference evidence="3" key="2">
    <citation type="submission" date="2018-10" db="UniProtKB">
        <authorList>
            <consortium name="EnsemblPlants"/>
        </authorList>
    </citation>
    <scope>IDENTIFICATION</scope>
</reference>
<dbReference type="Gramene" id="TraesCS2D02G555600.1">
    <property type="protein sequence ID" value="TraesCS2D02G555600.1.cds1"/>
    <property type="gene ID" value="TraesCS2D02G555600"/>
</dbReference>
<dbReference type="Gramene" id="TraesROB_scaffold_154196_01G000100.1">
    <property type="protein sequence ID" value="TraesROB_scaffold_154196_01G000100.1"/>
    <property type="gene ID" value="TraesROB_scaffold_154196_01G000100"/>
</dbReference>
<dbReference type="Gramene" id="TraesJUL2D03G01303980.1">
    <property type="protein sequence ID" value="TraesJUL2D03G01303980.1.CDS1"/>
    <property type="gene ID" value="TraesJUL2D03G01303980"/>
</dbReference>
<reference evidence="3" key="1">
    <citation type="submission" date="2018-08" db="EMBL/GenBank/DDBJ databases">
        <authorList>
            <person name="Rossello M."/>
        </authorList>
    </citation>
    <scope>NUCLEOTIDE SEQUENCE [LARGE SCALE GENOMIC DNA]</scope>
    <source>
        <strain evidence="3">cv. Chinese Spring</strain>
    </source>
</reference>
<dbReference type="Gramene" id="TraesJAG2D03G01301150.1">
    <property type="protein sequence ID" value="TraesJAG2D03G01301150.1.CDS1"/>
    <property type="gene ID" value="TraesJAG2D03G01301150"/>
</dbReference>
<dbReference type="Gramene" id="TraesLAC2D03G01244380.1">
    <property type="protein sequence ID" value="TraesLAC2D03G01244380.1.CDS1"/>
    <property type="gene ID" value="TraesLAC2D03G01244380"/>
</dbReference>
<dbReference type="AlphaFoldDB" id="A0A3B6DMT3"/>
<proteinExistence type="predicted"/>
<evidence type="ECO:0000313" key="3">
    <source>
        <dbReference type="EnsemblPlants" id="TraesCS2D02G555600.1.cds1"/>
    </source>
</evidence>
<keyword evidence="2" id="KW-1133">Transmembrane helix</keyword>
<dbReference type="Gramene" id="TraesLDM2D03G01293330.1">
    <property type="protein sequence ID" value="TraesLDM2D03G01293330.1.CDS1"/>
    <property type="gene ID" value="TraesLDM2D03G01293330"/>
</dbReference>
<name>A0A3B6DMT3_WHEAT</name>
<sequence length="118" mass="13585">MFTGVRRRGGASRNRDEKWKLQQDWENDPDAFSGEELQRRPEVRMIKYALVMAYVRFGVRALGALTLLWVTMVLLGGFVSSLRKIDFWCLTMIAFVHAAGLVLTEFNSLSLVCTFFFL</sequence>
<dbReference type="Gramene" id="TraesRN2D0101212000.1">
    <property type="protein sequence ID" value="TraesRN2D0101212000.1"/>
    <property type="gene ID" value="TraesRN2D0101212000"/>
</dbReference>
<keyword evidence="2" id="KW-0472">Membrane</keyword>
<dbReference type="Gramene" id="TraesCS2D03G1237600.1">
    <property type="protein sequence ID" value="TraesCS2D03G1237600.1.CDS1"/>
    <property type="gene ID" value="TraesCS2D03G1237600"/>
</dbReference>